<keyword evidence="5" id="KW-1185">Reference proteome</keyword>
<dbReference type="Proteomes" id="UP000466442">
    <property type="component" value="Unassembled WGS sequence"/>
</dbReference>
<evidence type="ECO:0000259" key="3">
    <source>
        <dbReference type="PROSITE" id="PS50095"/>
    </source>
</evidence>
<sequence length="1342" mass="155023">MYDGTGAVKVSDFGYPAIVRNRPGKCFETYNYWIKVRLPGFLTETFNASIRFIHQDVVMGILCAHNCNPVNANDKSIWVAYTEPYITQPVRWSIVVDDVPKDMKYNTQVVRSFYPMSASRILVLTRNVFISSKGYTENLELKVSHGDLVASSSSRIQDIDGYMRLFGVSKEGHLYHYSTSSGKAIRFFNYYVFQLDISTLGAIWIVNSNYIPLLKFNPFWNKVALCGHSYNYYLACTITHDVVANTTDYDNFGVNELAEMLANGRVGLVLRAADYLIWDGVIPRDASGYQWKLSAKERSDILGFVNRVLSVHSLEVDLLTVLHILSIIFYSTGGNVEEDLPYFIDELDLLNTYVTASDWMNVRESASNTLFRVAQVMDYSGQEKGHRNPIDVPFGNVFERFIRVFSLARAQSSMYQHLLHKPFVSYMLRTEITYKYLKDSKLLEKMLILYAKTVANYNVLYYGVTTYGYHHAKLWTINDSYTGLLNALNRSNGYGGLKILQSYESKKSWFSRLQVQLPPTPFVLQYRELALTVVAMKNQLFDVYKSPFLLLLLKTKTGEYLNQLPDNLKYRIVLPLMKNGQILNESTEKTSFVDTIERAESNSDRQSEHFRYKAYKLTFPSLYESFQLTIFIDKPIHSRVKIDLERLPDYDDVMREPILNENKPFRTDKFTYIVKVLPEPGTSALPRSFYFAIIPTDELPIGEKLEISIFTTALLCRTRIIEYNEEGEYCQRIVNETVWDDLNIVCDCKKWGLTAVTEEEIRIVKFLMSDELLLKTFVPPDTFEQVSLESGLILFLPFLALAVANILDRLRRRKQSMIYTKYYFKRSQYPLIIGVYTGHRFGAGTVSSVAVQFVGSYGHSEIILLKRTRSKERKTLRRGHDDWFVVATKEFLGPIQSVYIWSNFRCTSSWYCSRILIFDVTSFRWFTAEVNHWFKFFESNEGSRLAMFEVTEYRFGRNTDIQGFIDHYIIELKNTHHLLSILEMHPRILYTHEQRITIFTVKVLAMLCWIFFVLELLFEQIFGVYYDPEENVPFKKSMKNKFSTCKGLQAIFLSPCQFYLIDAKTDIIDFKMRRVTLVARCIALFSLFTLFGAVLLILWGTPFIEKAFTSIFLVLITLVVDALIVNPIYALVRSVAMFYLLKVSNDDIALFLDEPKLAFPPPITHLEYVKMVTGKNYKPLLSVEIGRLKQVDRSKKFVVEVLFLILVAAAAVLCIMILLKLSDPSVFYGIRAMSELESRRLHREGGFQWITHGIDQVINLQNAVTYILYNFIMLEYQWYASGKNISEDNRRWARDYNSRPSDAISIIFIFMSNASSVLKSGSPKSRSGSLEVEAKFKEVDAG</sequence>
<dbReference type="PANTHER" id="PTHR10877">
    <property type="entry name" value="POLYCYSTIN FAMILY MEMBER"/>
    <property type="match status" value="1"/>
</dbReference>
<feature type="domain" description="PLAT" evidence="3">
    <location>
        <begin position="829"/>
        <end position="948"/>
    </location>
</feature>
<keyword evidence="2" id="KW-0472">Membrane</keyword>
<name>A0A8S9XLW2_APOLU</name>
<evidence type="ECO:0000313" key="4">
    <source>
        <dbReference type="EMBL" id="KAF6209933.1"/>
    </source>
</evidence>
<dbReference type="PANTHER" id="PTHR10877:SF183">
    <property type="entry name" value="AT14535P-RELATED"/>
    <property type="match status" value="1"/>
</dbReference>
<keyword evidence="2" id="KW-1133">Transmembrane helix</keyword>
<feature type="transmembrane region" description="Helical" evidence="2">
    <location>
        <begin position="1111"/>
        <end position="1132"/>
    </location>
</feature>
<dbReference type="InterPro" id="IPR051223">
    <property type="entry name" value="Polycystin"/>
</dbReference>
<comment type="caution">
    <text evidence="1">Lacks conserved residue(s) required for the propagation of feature annotation.</text>
</comment>
<feature type="transmembrane region" description="Helical" evidence="2">
    <location>
        <begin position="1197"/>
        <end position="1219"/>
    </location>
</feature>
<evidence type="ECO:0000256" key="2">
    <source>
        <dbReference type="SAM" id="Phobius"/>
    </source>
</evidence>
<feature type="transmembrane region" description="Helical" evidence="2">
    <location>
        <begin position="1003"/>
        <end position="1026"/>
    </location>
</feature>
<accession>A0A8S9XLW2</accession>
<evidence type="ECO:0000313" key="5">
    <source>
        <dbReference type="Proteomes" id="UP000466442"/>
    </source>
</evidence>
<dbReference type="Pfam" id="PF01477">
    <property type="entry name" value="PLAT"/>
    <property type="match status" value="1"/>
</dbReference>
<protein>
    <recommendedName>
        <fullName evidence="3">PLAT domain-containing protein</fullName>
    </recommendedName>
</protein>
<dbReference type="PROSITE" id="PS50095">
    <property type="entry name" value="PLAT"/>
    <property type="match status" value="1"/>
</dbReference>
<dbReference type="InterPro" id="IPR036392">
    <property type="entry name" value="PLAT/LH2_dom_sf"/>
</dbReference>
<proteinExistence type="predicted"/>
<evidence type="ECO:0000256" key="1">
    <source>
        <dbReference type="PROSITE-ProRule" id="PRU00152"/>
    </source>
</evidence>
<dbReference type="GO" id="GO:0005262">
    <property type="term" value="F:calcium channel activity"/>
    <property type="evidence" value="ECO:0007669"/>
    <property type="project" value="TreeGrafter"/>
</dbReference>
<dbReference type="EMBL" id="WIXP02000006">
    <property type="protein sequence ID" value="KAF6209933.1"/>
    <property type="molecule type" value="Genomic_DNA"/>
</dbReference>
<organism evidence="4 5">
    <name type="scientific">Apolygus lucorum</name>
    <name type="common">Small green plant bug</name>
    <name type="synonym">Lygocoris lucorum</name>
    <dbReference type="NCBI Taxonomy" id="248454"/>
    <lineage>
        <taxon>Eukaryota</taxon>
        <taxon>Metazoa</taxon>
        <taxon>Ecdysozoa</taxon>
        <taxon>Arthropoda</taxon>
        <taxon>Hexapoda</taxon>
        <taxon>Insecta</taxon>
        <taxon>Pterygota</taxon>
        <taxon>Neoptera</taxon>
        <taxon>Paraneoptera</taxon>
        <taxon>Hemiptera</taxon>
        <taxon>Heteroptera</taxon>
        <taxon>Panheteroptera</taxon>
        <taxon>Cimicomorpha</taxon>
        <taxon>Miridae</taxon>
        <taxon>Mirini</taxon>
        <taxon>Apolygus</taxon>
    </lineage>
</organism>
<reference evidence="4" key="1">
    <citation type="journal article" date="2021" name="Mol. Ecol. Resour.">
        <title>Apolygus lucorum genome provides insights into omnivorousness and mesophyll feeding.</title>
        <authorList>
            <person name="Liu Y."/>
            <person name="Liu H."/>
            <person name="Wang H."/>
            <person name="Huang T."/>
            <person name="Liu B."/>
            <person name="Yang B."/>
            <person name="Yin L."/>
            <person name="Li B."/>
            <person name="Zhang Y."/>
            <person name="Zhang S."/>
            <person name="Jiang F."/>
            <person name="Zhang X."/>
            <person name="Ren Y."/>
            <person name="Wang B."/>
            <person name="Wang S."/>
            <person name="Lu Y."/>
            <person name="Wu K."/>
            <person name="Fan W."/>
            <person name="Wang G."/>
        </authorList>
    </citation>
    <scope>NUCLEOTIDE SEQUENCE</scope>
    <source>
        <strain evidence="4">12Hb</strain>
    </source>
</reference>
<keyword evidence="2" id="KW-0812">Transmembrane</keyword>
<gene>
    <name evidence="4" type="ORF">GE061_015687</name>
</gene>
<dbReference type="SUPFAM" id="SSF49723">
    <property type="entry name" value="Lipase/lipooxygenase domain (PLAT/LH2 domain)"/>
    <property type="match status" value="1"/>
</dbReference>
<comment type="caution">
    <text evidence="4">The sequence shown here is derived from an EMBL/GenBank/DDBJ whole genome shotgun (WGS) entry which is preliminary data.</text>
</comment>
<dbReference type="Gene3D" id="2.60.60.20">
    <property type="entry name" value="PLAT/LH2 domain"/>
    <property type="match status" value="1"/>
</dbReference>
<dbReference type="GO" id="GO:0050982">
    <property type="term" value="P:detection of mechanical stimulus"/>
    <property type="evidence" value="ECO:0007669"/>
    <property type="project" value="TreeGrafter"/>
</dbReference>
<dbReference type="GO" id="GO:0016020">
    <property type="term" value="C:membrane"/>
    <property type="evidence" value="ECO:0007669"/>
    <property type="project" value="TreeGrafter"/>
</dbReference>
<dbReference type="OrthoDB" id="5322100at2759"/>
<dbReference type="InterPro" id="IPR001024">
    <property type="entry name" value="PLAT/LH2_dom"/>
</dbReference>
<feature type="transmembrane region" description="Helical" evidence="2">
    <location>
        <begin position="1077"/>
        <end position="1099"/>
    </location>
</feature>